<dbReference type="InterPro" id="IPR039421">
    <property type="entry name" value="Type_1_exporter"/>
</dbReference>
<evidence type="ECO:0000256" key="25">
    <source>
        <dbReference type="ARBA" id="ARBA00023136"/>
    </source>
</evidence>
<evidence type="ECO:0000256" key="12">
    <source>
        <dbReference type="ARBA" id="ARBA00022448"/>
    </source>
</evidence>
<evidence type="ECO:0000256" key="38">
    <source>
        <dbReference type="ARBA" id="ARBA00048510"/>
    </source>
</evidence>
<evidence type="ECO:0000256" key="19">
    <source>
        <dbReference type="ARBA" id="ARBA00022824"/>
    </source>
</evidence>
<dbReference type="PROSITE" id="PS00211">
    <property type="entry name" value="ABC_TRANSPORTER_1"/>
    <property type="match status" value="1"/>
</dbReference>
<dbReference type="FunCoup" id="A0A0D2WIQ2">
    <property type="interactions" value="64"/>
</dbReference>
<dbReference type="FunFam" id="3.40.50.300:FF:000186">
    <property type="entry name" value="ATP-binding cassette sub-family B member 7, mitochondrial"/>
    <property type="match status" value="1"/>
</dbReference>
<evidence type="ECO:0000256" key="26">
    <source>
        <dbReference type="ARBA" id="ARBA00023157"/>
    </source>
</evidence>
<evidence type="ECO:0000256" key="14">
    <source>
        <dbReference type="ARBA" id="ARBA00022525"/>
    </source>
</evidence>
<dbReference type="SUPFAM" id="SSF90123">
    <property type="entry name" value="ABC transporter transmembrane region"/>
    <property type="match status" value="1"/>
</dbReference>
<dbReference type="GO" id="GO:0000139">
    <property type="term" value="C:Golgi membrane"/>
    <property type="evidence" value="ECO:0007669"/>
    <property type="project" value="UniProtKB-SubCell"/>
</dbReference>
<evidence type="ECO:0000256" key="2">
    <source>
        <dbReference type="ARBA" id="ARBA00004333"/>
    </source>
</evidence>
<evidence type="ECO:0000256" key="41">
    <source>
        <dbReference type="SAM" id="MobiDB-lite"/>
    </source>
</evidence>
<evidence type="ECO:0000256" key="31">
    <source>
        <dbReference type="ARBA" id="ARBA00024439"/>
    </source>
</evidence>
<evidence type="ECO:0000256" key="27">
    <source>
        <dbReference type="ARBA" id="ARBA00023228"/>
    </source>
</evidence>
<evidence type="ECO:0000256" key="18">
    <source>
        <dbReference type="ARBA" id="ARBA00022787"/>
    </source>
</evidence>
<dbReference type="GO" id="GO:0005765">
    <property type="term" value="C:lysosomal membrane"/>
    <property type="evidence" value="ECO:0007669"/>
    <property type="project" value="UniProtKB-SubCell"/>
</dbReference>
<dbReference type="InterPro" id="IPR036640">
    <property type="entry name" value="ABC1_TM_sf"/>
</dbReference>
<evidence type="ECO:0000256" key="4">
    <source>
        <dbReference type="ARBA" id="ARBA00004374"/>
    </source>
</evidence>
<evidence type="ECO:0000256" key="35">
    <source>
        <dbReference type="ARBA" id="ARBA00047789"/>
    </source>
</evidence>
<keyword evidence="18" id="KW-1000">Mitochondrion outer membrane</keyword>
<feature type="transmembrane region" description="Helical" evidence="42">
    <location>
        <begin position="63"/>
        <end position="87"/>
    </location>
</feature>
<evidence type="ECO:0000313" key="45">
    <source>
        <dbReference type="EMBL" id="KJE88983.1"/>
    </source>
</evidence>
<dbReference type="GO" id="GO:0015439">
    <property type="term" value="F:ABC-type heme transporter activity"/>
    <property type="evidence" value="ECO:0007669"/>
    <property type="project" value="UniProtKB-EC"/>
</dbReference>
<dbReference type="GO" id="GO:0005524">
    <property type="term" value="F:ATP binding"/>
    <property type="evidence" value="ECO:0007669"/>
    <property type="project" value="UniProtKB-KW"/>
</dbReference>
<feature type="compositionally biased region" description="Low complexity" evidence="41">
    <location>
        <begin position="215"/>
        <end position="224"/>
    </location>
</feature>
<dbReference type="GO" id="GO:0005741">
    <property type="term" value="C:mitochondrial outer membrane"/>
    <property type="evidence" value="ECO:0007669"/>
    <property type="project" value="UniProtKB-SubCell"/>
</dbReference>
<evidence type="ECO:0000256" key="8">
    <source>
        <dbReference type="ARBA" id="ARBA00004651"/>
    </source>
</evidence>
<feature type="region of interest" description="Disordered" evidence="41">
    <location>
        <begin position="828"/>
        <end position="857"/>
    </location>
</feature>
<evidence type="ECO:0000256" key="17">
    <source>
        <dbReference type="ARBA" id="ARBA00022753"/>
    </source>
</evidence>
<evidence type="ECO:0000256" key="36">
    <source>
        <dbReference type="ARBA" id="ARBA00048309"/>
    </source>
</evidence>
<evidence type="ECO:0000256" key="15">
    <source>
        <dbReference type="ARBA" id="ARBA00022692"/>
    </source>
</evidence>
<keyword evidence="27" id="KW-0458">Lysosome</keyword>
<reference evidence="46" key="1">
    <citation type="submission" date="2011-02" db="EMBL/GenBank/DDBJ databases">
        <title>The Genome Sequence of Capsaspora owczarzaki ATCC 30864.</title>
        <authorList>
            <person name="Russ C."/>
            <person name="Cuomo C."/>
            <person name="Burger G."/>
            <person name="Gray M.W."/>
            <person name="Holland P.W.H."/>
            <person name="King N."/>
            <person name="Lang F.B.F."/>
            <person name="Roger A.J."/>
            <person name="Ruiz-Trillo I."/>
            <person name="Young S.K."/>
            <person name="Zeng Q."/>
            <person name="Gargeya S."/>
            <person name="Alvarado L."/>
            <person name="Berlin A."/>
            <person name="Chapman S.B."/>
            <person name="Chen Z."/>
            <person name="Freedman E."/>
            <person name="Gellesch M."/>
            <person name="Goldberg J."/>
            <person name="Griggs A."/>
            <person name="Gujja S."/>
            <person name="Heilman E."/>
            <person name="Heiman D."/>
            <person name="Howarth C."/>
            <person name="Mehta T."/>
            <person name="Neiman D."/>
            <person name="Pearson M."/>
            <person name="Roberts A."/>
            <person name="Saif S."/>
            <person name="Shea T."/>
            <person name="Shenoy N."/>
            <person name="Sisk P."/>
            <person name="Stolte C."/>
            <person name="Sykes S."/>
            <person name="White J."/>
            <person name="Yandava C."/>
            <person name="Haas B."/>
            <person name="Nusbaum C."/>
            <person name="Birren B."/>
        </authorList>
    </citation>
    <scope>NUCLEOTIDE SEQUENCE</scope>
    <source>
        <strain evidence="46">ATCC 30864</strain>
    </source>
</reference>
<dbReference type="EMBL" id="KE346360">
    <property type="protein sequence ID" value="KJE88983.1"/>
    <property type="molecule type" value="Genomic_DNA"/>
</dbReference>
<dbReference type="RefSeq" id="XP_004365418.2">
    <property type="nucleotide sequence ID" value="XM_004365361.2"/>
</dbReference>
<dbReference type="OrthoDB" id="6500128at2759"/>
<evidence type="ECO:0000256" key="20">
    <source>
        <dbReference type="ARBA" id="ARBA00022840"/>
    </source>
</evidence>
<dbReference type="PANTHER" id="PTHR24221:SF654">
    <property type="entry name" value="ATP-BINDING CASSETTE SUB-FAMILY B MEMBER 6"/>
    <property type="match status" value="1"/>
</dbReference>
<dbReference type="GO" id="GO:0005886">
    <property type="term" value="C:plasma membrane"/>
    <property type="evidence" value="ECO:0007669"/>
    <property type="project" value="UniProtKB-SubCell"/>
</dbReference>
<dbReference type="InterPro" id="IPR017871">
    <property type="entry name" value="ABC_transporter-like_CS"/>
</dbReference>
<dbReference type="Proteomes" id="UP000008743">
    <property type="component" value="Unassembled WGS sequence"/>
</dbReference>
<dbReference type="GO" id="GO:0020037">
    <property type="term" value="F:heme binding"/>
    <property type="evidence" value="ECO:0007669"/>
    <property type="project" value="TreeGrafter"/>
</dbReference>
<dbReference type="GO" id="GO:0032585">
    <property type="term" value="C:multivesicular body membrane"/>
    <property type="evidence" value="ECO:0007669"/>
    <property type="project" value="UniProtKB-SubCell"/>
</dbReference>
<sequence>MLEFCHNDTLTIEWSADAFSICFLDTLGSTSLAGFMAVYGSVKLWRLFTSPKIARAVSPAISFHVLHLVAALIILLCYPAVMIAHAALDSSRIYGSAVMSACLHVFAWSYLLVVVRISRIKSVAHHKVVFVFYMMAVLEVNMELASVNGENVYFRLKDGLHVASFATFIIRYALTTLMPVFALLDNRQLKLALAAGYVAINGDEQLADDGGKQAPSSKPPGASSSDDDIFQGNTFHDFRRRIKLLWPYLWPRNDRLLQFYVIVCLTLLAAGRGINVLVPIYNKQMVNDLTPDPVTKALEMPYKDIGIYILLIFIQGGSVGSTGLLNSLRSCLWVKISQYTDRTIRLKMFNHIHSLSLRWHMSKKTGEVLRVMDRGTDSIDTLLSAILFNILPTFVDIAIAIGYFIYTFNVWFGVIVFVAMSLYVGFTVSITEWRTKFRRKMNKMDNESRAKAVDSLLNFETVKYYEAERVEAERYERSILDYQAEEWRSNFTLNLLNCGQTLIITAGLAAGCMYCGYKVAAGELTVGDFVLFLSYVVQLYAPLNMFGSWYRLLTQYFIDMENMFDLLAVEPEVKDIPTAQALSVTSGEVKFDNVHFAYDPAKPVLKGISFTIPAGQTFALVGASGSGKSTIVRLLFRFYDLVSGTITIDGQDISQVQQASLRRAIGVVPQDTVLFHDTIRYNIRYGRQDATEAELENATRAAEMHDKIMSFPDKYNTVVGERGLRLSGGEKQRVAIARTILKAPQIVMLDEATSALDTIVERQIQASLARVCDNRTTLVVAHRLSTIIGADQILVLQDGEVIERGSHAELLSLGGKYKHLWQQQLESSKAAAPSSSGSLPTDSNAPSSSATPVSGNP</sequence>
<dbReference type="SUPFAM" id="SSF52540">
    <property type="entry name" value="P-loop containing nucleoside triphosphate hydrolases"/>
    <property type="match status" value="1"/>
</dbReference>
<evidence type="ECO:0000256" key="23">
    <source>
        <dbReference type="ARBA" id="ARBA00023034"/>
    </source>
</evidence>
<comment type="subunit">
    <text evidence="11">Homodimer.</text>
</comment>
<dbReference type="GO" id="GO:0031901">
    <property type="term" value="C:early endosome membrane"/>
    <property type="evidence" value="ECO:0007669"/>
    <property type="project" value="UniProtKB-SubCell"/>
</dbReference>
<feature type="transmembrane region" description="Helical" evidence="42">
    <location>
        <begin position="259"/>
        <end position="281"/>
    </location>
</feature>
<comment type="catalytic activity">
    <reaction evidence="38">
        <text>uroporphyrin III(in) + ATP + H2O = uroporphyrin III(out) + ADP + phosphate + H(+)</text>
        <dbReference type="Rhea" id="RHEA:66776"/>
        <dbReference type="ChEBI" id="CHEBI:15377"/>
        <dbReference type="ChEBI" id="CHEBI:15378"/>
        <dbReference type="ChEBI" id="CHEBI:30616"/>
        <dbReference type="ChEBI" id="CHEBI:43474"/>
        <dbReference type="ChEBI" id="CHEBI:167479"/>
        <dbReference type="ChEBI" id="CHEBI:456216"/>
    </reaction>
    <physiologicalReaction direction="left-to-right" evidence="38">
        <dbReference type="Rhea" id="RHEA:66777"/>
    </physiologicalReaction>
</comment>
<keyword evidence="13" id="KW-1003">Cell membrane</keyword>
<evidence type="ECO:0000256" key="10">
    <source>
        <dbReference type="ARBA" id="ARBA00004656"/>
    </source>
</evidence>
<dbReference type="SMART" id="SM00382">
    <property type="entry name" value="AAA"/>
    <property type="match status" value="1"/>
</dbReference>
<dbReference type="Pfam" id="PF16185">
    <property type="entry name" value="MTABC_N"/>
    <property type="match status" value="1"/>
</dbReference>
<evidence type="ECO:0000256" key="42">
    <source>
        <dbReference type="SAM" id="Phobius"/>
    </source>
</evidence>
<accession>A0A0D2WIQ2</accession>
<dbReference type="Gene3D" id="1.20.1560.10">
    <property type="entry name" value="ABC transporter type 1, transmembrane domain"/>
    <property type="match status" value="1"/>
</dbReference>
<feature type="transmembrane region" description="Helical" evidence="42">
    <location>
        <begin position="411"/>
        <end position="433"/>
    </location>
</feature>
<keyword evidence="14" id="KW-0964">Secreted</keyword>
<dbReference type="PhylomeDB" id="A0A0D2WIQ2"/>
<dbReference type="AlphaFoldDB" id="A0A0D2WIQ2"/>
<evidence type="ECO:0000256" key="5">
    <source>
        <dbReference type="ARBA" id="ARBA00004414"/>
    </source>
</evidence>
<evidence type="ECO:0000256" key="39">
    <source>
        <dbReference type="ARBA" id="ARBA00048636"/>
    </source>
</evidence>
<comment type="similarity">
    <text evidence="29">Belongs to the ABC transporter superfamily. ABCB family. Heavy Metal importer (TC 3.A.1.210) subfamily.</text>
</comment>
<comment type="catalytic activity">
    <reaction evidence="35">
        <text>uroporphyrin I(in) + ATP + H2O = uroporphyrin I(out) + ADP + phosphate + H(+)</text>
        <dbReference type="Rhea" id="RHEA:66772"/>
        <dbReference type="ChEBI" id="CHEBI:15377"/>
        <dbReference type="ChEBI" id="CHEBI:15378"/>
        <dbReference type="ChEBI" id="CHEBI:30616"/>
        <dbReference type="ChEBI" id="CHEBI:43474"/>
        <dbReference type="ChEBI" id="CHEBI:167480"/>
        <dbReference type="ChEBI" id="CHEBI:456216"/>
    </reaction>
    <physiologicalReaction direction="left-to-right" evidence="35">
        <dbReference type="Rhea" id="RHEA:66773"/>
    </physiologicalReaction>
</comment>
<evidence type="ECO:0000256" key="9">
    <source>
        <dbReference type="ARBA" id="ARBA00004653"/>
    </source>
</evidence>
<dbReference type="GO" id="GO:0016887">
    <property type="term" value="F:ATP hydrolysis activity"/>
    <property type="evidence" value="ECO:0007669"/>
    <property type="project" value="InterPro"/>
</dbReference>
<dbReference type="GO" id="GO:0005789">
    <property type="term" value="C:endoplasmic reticulum membrane"/>
    <property type="evidence" value="ECO:0007669"/>
    <property type="project" value="UniProtKB-SubCell"/>
</dbReference>
<keyword evidence="23" id="KW-0333">Golgi apparatus</keyword>
<evidence type="ECO:0000256" key="16">
    <source>
        <dbReference type="ARBA" id="ARBA00022741"/>
    </source>
</evidence>
<evidence type="ECO:0000256" key="13">
    <source>
        <dbReference type="ARBA" id="ARBA00022475"/>
    </source>
</evidence>
<evidence type="ECO:0000256" key="11">
    <source>
        <dbReference type="ARBA" id="ARBA00011738"/>
    </source>
</evidence>
<dbReference type="Pfam" id="PF00005">
    <property type="entry name" value="ABC_tran"/>
    <property type="match status" value="1"/>
</dbReference>
<evidence type="ECO:0000256" key="21">
    <source>
        <dbReference type="ARBA" id="ARBA00022967"/>
    </source>
</evidence>
<evidence type="ECO:0000256" key="3">
    <source>
        <dbReference type="ARBA" id="ARBA00004337"/>
    </source>
</evidence>
<dbReference type="Gene3D" id="3.40.50.300">
    <property type="entry name" value="P-loop containing nucleotide triphosphate hydrolases"/>
    <property type="match status" value="1"/>
</dbReference>
<dbReference type="Pfam" id="PF00664">
    <property type="entry name" value="ABC_membrane"/>
    <property type="match status" value="1"/>
</dbReference>
<keyword evidence="24" id="KW-0496">Mitochondrion</keyword>
<dbReference type="PROSITE" id="PS50893">
    <property type="entry name" value="ABC_TRANSPORTER_2"/>
    <property type="match status" value="1"/>
</dbReference>
<dbReference type="CDD" id="cd03253">
    <property type="entry name" value="ABCC_ATM1_transporter"/>
    <property type="match status" value="1"/>
</dbReference>
<evidence type="ECO:0000256" key="28">
    <source>
        <dbReference type="ARBA" id="ARBA00024320"/>
    </source>
</evidence>
<dbReference type="InterPro" id="IPR003593">
    <property type="entry name" value="AAA+_ATPase"/>
</dbReference>
<dbReference type="InterPro" id="IPR011527">
    <property type="entry name" value="ABC1_TM_dom"/>
</dbReference>
<evidence type="ECO:0000259" key="43">
    <source>
        <dbReference type="PROSITE" id="PS50893"/>
    </source>
</evidence>
<feature type="transmembrane region" description="Helical" evidence="42">
    <location>
        <begin position="18"/>
        <end position="42"/>
    </location>
</feature>
<comment type="catalytic activity">
    <reaction evidence="34">
        <text>coproporphyrinogen III(in) + ATP + H2O = coproporphyrinogen III(out) + ADP + phosphate + H(+)</text>
        <dbReference type="Rhea" id="RHEA:66680"/>
        <dbReference type="ChEBI" id="CHEBI:15377"/>
        <dbReference type="ChEBI" id="CHEBI:15378"/>
        <dbReference type="ChEBI" id="CHEBI:30616"/>
        <dbReference type="ChEBI" id="CHEBI:43474"/>
        <dbReference type="ChEBI" id="CHEBI:57309"/>
        <dbReference type="ChEBI" id="CHEBI:456216"/>
    </reaction>
    <physiologicalReaction direction="left-to-right" evidence="34">
        <dbReference type="Rhea" id="RHEA:66681"/>
    </physiologicalReaction>
</comment>
<comment type="catalytic activity">
    <reaction evidence="33">
        <text>heme b(in) + ATP + H2O = heme b(out) + ADP + phosphate + H(+)</text>
        <dbReference type="Rhea" id="RHEA:19261"/>
        <dbReference type="ChEBI" id="CHEBI:15377"/>
        <dbReference type="ChEBI" id="CHEBI:15378"/>
        <dbReference type="ChEBI" id="CHEBI:30616"/>
        <dbReference type="ChEBI" id="CHEBI:43474"/>
        <dbReference type="ChEBI" id="CHEBI:60344"/>
        <dbReference type="ChEBI" id="CHEBI:456216"/>
        <dbReference type="EC" id="7.6.2.5"/>
    </reaction>
    <physiologicalReaction direction="left-to-right" evidence="33">
        <dbReference type="Rhea" id="RHEA:19262"/>
    </physiologicalReaction>
</comment>
<feature type="compositionally biased region" description="Polar residues" evidence="41">
    <location>
        <begin position="839"/>
        <end position="857"/>
    </location>
</feature>
<evidence type="ECO:0000256" key="33">
    <source>
        <dbReference type="ARBA" id="ARBA00047649"/>
    </source>
</evidence>
<keyword evidence="26" id="KW-1015">Disulfide bond</keyword>
<evidence type="ECO:0000256" key="22">
    <source>
        <dbReference type="ARBA" id="ARBA00022989"/>
    </source>
</evidence>
<gene>
    <name evidence="45" type="ORF">CAOG_000547</name>
</gene>
<comment type="catalytic activity">
    <reaction evidence="40">
        <text>coproporphyrin I(in) + ATP + H2O = coproporphyrin I(out) + ADP + phosphate + H(+)</text>
        <dbReference type="Rhea" id="RHEA:66768"/>
        <dbReference type="ChEBI" id="CHEBI:15377"/>
        <dbReference type="ChEBI" id="CHEBI:15378"/>
        <dbReference type="ChEBI" id="CHEBI:30616"/>
        <dbReference type="ChEBI" id="CHEBI:43474"/>
        <dbReference type="ChEBI" id="CHEBI:167478"/>
        <dbReference type="ChEBI" id="CHEBI:456216"/>
    </reaction>
    <physiologicalReaction direction="left-to-right" evidence="40">
        <dbReference type="Rhea" id="RHEA:66769"/>
    </physiologicalReaction>
</comment>
<dbReference type="InterPro" id="IPR027417">
    <property type="entry name" value="P-loop_NTPase"/>
</dbReference>
<proteinExistence type="inferred from homology"/>
<keyword evidence="16" id="KW-0547">Nucleotide-binding</keyword>
<feature type="domain" description="ABC transporter" evidence="43">
    <location>
        <begin position="589"/>
        <end position="823"/>
    </location>
</feature>
<dbReference type="eggNOG" id="KOG0056">
    <property type="taxonomic scope" value="Eukaryota"/>
</dbReference>
<keyword evidence="21" id="KW-1278">Translocase</keyword>
<evidence type="ECO:0000256" key="40">
    <source>
        <dbReference type="ARBA" id="ARBA00049398"/>
    </source>
</evidence>
<feature type="transmembrane region" description="Helical" evidence="42">
    <location>
        <begin position="93"/>
        <end position="115"/>
    </location>
</feature>
<feature type="transmembrane region" description="Helical" evidence="42">
    <location>
        <begin position="382"/>
        <end position="405"/>
    </location>
</feature>
<name>A0A0D2WIQ2_CAPO3</name>
<comment type="catalytic activity">
    <reaction evidence="39">
        <text>coproporphyrin III(in) + ATP + H2O = coproporphyrin III(out) + ADP + phosphate + H(+)</text>
        <dbReference type="Rhea" id="RHEA:66664"/>
        <dbReference type="ChEBI" id="CHEBI:15377"/>
        <dbReference type="ChEBI" id="CHEBI:15378"/>
        <dbReference type="ChEBI" id="CHEBI:30616"/>
        <dbReference type="ChEBI" id="CHEBI:43474"/>
        <dbReference type="ChEBI" id="CHEBI:131725"/>
        <dbReference type="ChEBI" id="CHEBI:456216"/>
    </reaction>
    <physiologicalReaction direction="left-to-right" evidence="39">
        <dbReference type="Rhea" id="RHEA:66665"/>
    </physiologicalReaction>
</comment>
<keyword evidence="19" id="KW-0256">Endoplasmic reticulum</keyword>
<evidence type="ECO:0000259" key="44">
    <source>
        <dbReference type="PROSITE" id="PS50929"/>
    </source>
</evidence>
<keyword evidence="25 42" id="KW-0472">Membrane</keyword>
<dbReference type="PROSITE" id="PS50929">
    <property type="entry name" value="ABC_TM1F"/>
    <property type="match status" value="1"/>
</dbReference>
<comment type="catalytic activity">
    <reaction evidence="37">
        <text>pheophorbide a(in) + ATP + H2O = pheophorbide a(out) + ADP + phosphate + H(+)</text>
        <dbReference type="Rhea" id="RHEA:61360"/>
        <dbReference type="ChEBI" id="CHEBI:15377"/>
        <dbReference type="ChEBI" id="CHEBI:15378"/>
        <dbReference type="ChEBI" id="CHEBI:30616"/>
        <dbReference type="ChEBI" id="CHEBI:43474"/>
        <dbReference type="ChEBI" id="CHEBI:58687"/>
        <dbReference type="ChEBI" id="CHEBI:456216"/>
    </reaction>
    <physiologicalReaction direction="left-to-right" evidence="37">
        <dbReference type="Rhea" id="RHEA:61361"/>
    </physiologicalReaction>
</comment>
<feature type="transmembrane region" description="Helical" evidence="42">
    <location>
        <begin position="127"/>
        <end position="147"/>
    </location>
</feature>
<dbReference type="STRING" id="595528.A0A0D2WIQ2"/>
<evidence type="ECO:0000256" key="7">
    <source>
        <dbReference type="ARBA" id="ARBA00004550"/>
    </source>
</evidence>
<evidence type="ECO:0000256" key="37">
    <source>
        <dbReference type="ARBA" id="ARBA00048455"/>
    </source>
</evidence>
<feature type="compositionally biased region" description="Low complexity" evidence="41">
    <location>
        <begin position="828"/>
        <end position="838"/>
    </location>
</feature>
<evidence type="ECO:0000256" key="30">
    <source>
        <dbReference type="ARBA" id="ARBA00024385"/>
    </source>
</evidence>
<comment type="subcellular location">
    <subcellularLocation>
        <location evidence="8">Cell membrane</location>
        <topology evidence="8">Multi-pass membrane protein</topology>
    </subcellularLocation>
    <subcellularLocation>
        <location evidence="1">Early endosome membrane</location>
    </subcellularLocation>
    <subcellularLocation>
        <location evidence="6">Endoplasmic reticulum membrane</location>
        <topology evidence="6">Multi-pass membrane protein</topology>
    </subcellularLocation>
    <subcellularLocation>
        <location evidence="3">Endosome membrane</location>
        <topology evidence="3">Multi-pass membrane protein</topology>
    </subcellularLocation>
    <subcellularLocation>
        <location evidence="2">Endosome</location>
        <location evidence="2">Multivesicular body membrane</location>
    </subcellularLocation>
    <subcellularLocation>
        <location evidence="9">Golgi apparatus membrane</location>
        <topology evidence="9">Multi-pass membrane protein</topology>
    </subcellularLocation>
    <subcellularLocation>
        <location evidence="5">Late endosome membrane</location>
    </subcellularLocation>
    <subcellularLocation>
        <location evidence="10">Lysosome membrane</location>
    </subcellularLocation>
    <subcellularLocation>
        <location evidence="28">Melanosome membrane</location>
    </subcellularLocation>
    <subcellularLocation>
        <location evidence="4">Mitochondrion outer membrane</location>
        <topology evidence="4">Multi-pass membrane protein</topology>
    </subcellularLocation>
    <subcellularLocation>
        <location evidence="7">Secreted</location>
        <location evidence="7">Extracellular exosome</location>
    </subcellularLocation>
</comment>
<keyword evidence="20" id="KW-0067">ATP-binding</keyword>
<feature type="region of interest" description="Disordered" evidence="41">
    <location>
        <begin position="208"/>
        <end position="229"/>
    </location>
</feature>
<dbReference type="InterPro" id="IPR032410">
    <property type="entry name" value="ABCB6_N"/>
</dbReference>
<keyword evidence="12" id="KW-0813">Transport</keyword>
<evidence type="ECO:0000256" key="24">
    <source>
        <dbReference type="ARBA" id="ARBA00023128"/>
    </source>
</evidence>
<evidence type="ECO:0000256" key="34">
    <source>
        <dbReference type="ARBA" id="ARBA00047753"/>
    </source>
</evidence>
<evidence type="ECO:0000256" key="29">
    <source>
        <dbReference type="ARBA" id="ARBA00024363"/>
    </source>
</evidence>
<dbReference type="InParanoid" id="A0A0D2WIQ2"/>
<keyword evidence="22 42" id="KW-1133">Transmembrane helix</keyword>
<feature type="transmembrane region" description="Helical" evidence="42">
    <location>
        <begin position="305"/>
        <end position="325"/>
    </location>
</feature>
<keyword evidence="15 42" id="KW-0812">Transmembrane</keyword>
<dbReference type="EC" id="7.6.2.5" evidence="30"/>
<protein>
    <recommendedName>
        <fullName evidence="31">ATP-binding cassette sub-family B member 6</fullName>
        <ecNumber evidence="30">7.6.2.5</ecNumber>
    </recommendedName>
    <alternativeName>
        <fullName evidence="32">ABC-type heme transporter ABCB6</fullName>
    </alternativeName>
</protein>
<evidence type="ECO:0000256" key="32">
    <source>
        <dbReference type="ARBA" id="ARBA00031413"/>
    </source>
</evidence>
<keyword evidence="17" id="KW-0967">Endosome</keyword>
<dbReference type="CDD" id="cd18581">
    <property type="entry name" value="ABC_6TM_ABCB6"/>
    <property type="match status" value="1"/>
</dbReference>
<feature type="transmembrane region" description="Helical" evidence="42">
    <location>
        <begin position="159"/>
        <end position="184"/>
    </location>
</feature>
<organism evidence="45 46">
    <name type="scientific">Capsaspora owczarzaki (strain ATCC 30864)</name>
    <dbReference type="NCBI Taxonomy" id="595528"/>
    <lineage>
        <taxon>Eukaryota</taxon>
        <taxon>Filasterea</taxon>
        <taxon>Capsaspora</taxon>
    </lineage>
</organism>
<feature type="domain" description="ABC transmembrane type-1" evidence="44">
    <location>
        <begin position="262"/>
        <end position="555"/>
    </location>
</feature>
<dbReference type="GO" id="GO:0005576">
    <property type="term" value="C:extracellular region"/>
    <property type="evidence" value="ECO:0007669"/>
    <property type="project" value="UniProtKB-SubCell"/>
</dbReference>
<evidence type="ECO:0000256" key="1">
    <source>
        <dbReference type="ARBA" id="ARBA00004146"/>
    </source>
</evidence>
<comment type="catalytic activity">
    <reaction evidence="36">
        <text>protoporphyrin IX(in) + ATP + H2O = protoporphyrin IX(out) + ADP + phosphate + H(+)</text>
        <dbReference type="Rhea" id="RHEA:61336"/>
        <dbReference type="ChEBI" id="CHEBI:15377"/>
        <dbReference type="ChEBI" id="CHEBI:15378"/>
        <dbReference type="ChEBI" id="CHEBI:30616"/>
        <dbReference type="ChEBI" id="CHEBI:43474"/>
        <dbReference type="ChEBI" id="CHEBI:57306"/>
        <dbReference type="ChEBI" id="CHEBI:456216"/>
    </reaction>
    <physiologicalReaction direction="left-to-right" evidence="36">
        <dbReference type="Rhea" id="RHEA:61337"/>
    </physiologicalReaction>
</comment>
<evidence type="ECO:0000256" key="6">
    <source>
        <dbReference type="ARBA" id="ARBA00004477"/>
    </source>
</evidence>
<keyword evidence="46" id="KW-1185">Reference proteome</keyword>
<dbReference type="PANTHER" id="PTHR24221">
    <property type="entry name" value="ATP-BINDING CASSETTE SUB-FAMILY B"/>
    <property type="match status" value="1"/>
</dbReference>
<evidence type="ECO:0000313" key="46">
    <source>
        <dbReference type="Proteomes" id="UP000008743"/>
    </source>
</evidence>
<dbReference type="InterPro" id="IPR003439">
    <property type="entry name" value="ABC_transporter-like_ATP-bd"/>
</dbReference>